<dbReference type="Proteomes" id="UP000485569">
    <property type="component" value="Unassembled WGS sequence"/>
</dbReference>
<dbReference type="GO" id="GO:0009036">
    <property type="term" value="F:type II site-specific deoxyribonuclease activity"/>
    <property type="evidence" value="ECO:0007669"/>
    <property type="project" value="UniProtKB-UniRule"/>
</dbReference>
<comment type="function">
    <text evidence="1">A P subtype restriction enzyme that recognizes the double-stranded unmethylated sequence 5'-GATC-3'.</text>
</comment>
<dbReference type="PIRSF" id="PIRSF016080">
    <property type="entry name" value="Restrict_endonuc_II_DpmII"/>
    <property type="match status" value="1"/>
</dbReference>
<dbReference type="GO" id="GO:0003677">
    <property type="term" value="F:DNA binding"/>
    <property type="evidence" value="ECO:0007669"/>
    <property type="project" value="UniProtKB-UniRule"/>
</dbReference>
<comment type="similarity">
    <text evidence="1">Belongs to the DpnII type II restriction endonuclease family.</text>
</comment>
<comment type="caution">
    <text evidence="3">The sequence shown here is derived from an EMBL/GenBank/DDBJ whole genome shotgun (WGS) entry which is preliminary data.</text>
</comment>
<gene>
    <name evidence="3" type="primary">dpnB</name>
    <name evidence="3" type="ORF">BWY41_01886</name>
</gene>
<organism evidence="3">
    <name type="scientific">Candidatus Atribacter allofermentans</name>
    <dbReference type="NCBI Taxonomy" id="1852833"/>
    <lineage>
        <taxon>Bacteria</taxon>
        <taxon>Pseudomonadati</taxon>
        <taxon>Atribacterota</taxon>
        <taxon>Atribacteria</taxon>
        <taxon>Atribacterales</taxon>
        <taxon>Atribacteraceae</taxon>
        <taxon>Atribacter</taxon>
    </lineage>
</organism>
<evidence type="ECO:0000256" key="1">
    <source>
        <dbReference type="PIRNR" id="PIRNR016080"/>
    </source>
</evidence>
<dbReference type="GO" id="GO:0009307">
    <property type="term" value="P:DNA restriction-modification system"/>
    <property type="evidence" value="ECO:0007669"/>
    <property type="project" value="UniProtKB-UniRule"/>
</dbReference>
<evidence type="ECO:0000259" key="2">
    <source>
        <dbReference type="Pfam" id="PF04556"/>
    </source>
</evidence>
<reference evidence="3" key="1">
    <citation type="submission" date="2017-02" db="EMBL/GenBank/DDBJ databases">
        <title>Delving into the versatile metabolic prowess of the omnipresent phylum Bacteroidetes.</title>
        <authorList>
            <person name="Nobu M.K."/>
            <person name="Mei R."/>
            <person name="Narihiro T."/>
            <person name="Kuroda K."/>
            <person name="Liu W.-T."/>
        </authorList>
    </citation>
    <scope>NUCLEOTIDE SEQUENCE</scope>
    <source>
        <strain evidence="3">ADurb.Bin276</strain>
    </source>
</reference>
<dbReference type="AlphaFoldDB" id="A0A1V5SJZ0"/>
<evidence type="ECO:0000313" key="3">
    <source>
        <dbReference type="EMBL" id="OQA54818.1"/>
    </source>
</evidence>
<keyword evidence="1 3" id="KW-0378">Hydrolase</keyword>
<comment type="catalytic activity">
    <reaction evidence="1">
        <text>Endonucleolytic cleavage of DNA to give specific double-stranded fragments with terminal 5'-phosphates.</text>
        <dbReference type="EC" id="3.1.21.4"/>
    </reaction>
</comment>
<keyword evidence="1" id="KW-0540">Nuclease</keyword>
<sequence length="313" mass="36621">MNLSLYQNFFSNKSFDDLVDYFHDTLVDTNRGYQFFVNWEKIKQNIEKYRIELNLLNSLVHCPNFNLTLHKLVTGYPEVLPVIPLLLAIRDMKIKVIKDFTDADSDTVIHDFQKRSLSNQEIEELIIFFERTGLTDFFQNTSCQNIQDYVTGVEVGLDTHARKNRSGEAMELVVGPIIQEIVKRRNLLFQIENQKYFRYLVDHYDLEISTSLLNRKADFALVGDKNKIVNIEVNFFSGKGSKPQEIVDSYINRQNELLENGFYFIWITDGFGWKGQKNQIRKGLELIDYPLNLHFARKGLLEKILCQILQVSN</sequence>
<dbReference type="InterPro" id="IPR021191">
    <property type="entry name" value="Restrct_endonuc_II_DpnII"/>
</dbReference>
<dbReference type="Pfam" id="PF04556">
    <property type="entry name" value="DpnII"/>
    <property type="match status" value="1"/>
</dbReference>
<feature type="domain" description="Restriction endonuclease type II DpnII-like" evidence="2">
    <location>
        <begin position="19"/>
        <end position="302"/>
    </location>
</feature>
<keyword evidence="1" id="KW-0255">Endonuclease</keyword>
<keyword evidence="1" id="KW-0680">Restriction system</keyword>
<protein>
    <recommendedName>
        <fullName evidence="1">Type-2 restriction enzyme</fullName>
        <ecNumber evidence="1">3.1.21.4</ecNumber>
    </recommendedName>
</protein>
<proteinExistence type="inferred from homology"/>
<dbReference type="EC" id="3.1.21.4" evidence="1"/>
<dbReference type="EMBL" id="MWBQ01000195">
    <property type="protein sequence ID" value="OQA54818.1"/>
    <property type="molecule type" value="Genomic_DNA"/>
</dbReference>
<accession>A0A1V5SJZ0</accession>
<dbReference type="InterPro" id="IPR007637">
    <property type="entry name" value="Restrct_endonuc_II_DpnII-like"/>
</dbReference>
<name>A0A1V5SJZ0_9BACT</name>